<proteinExistence type="predicted"/>
<gene>
    <name evidence="2" type="ORF">J2W55_004007</name>
</gene>
<reference evidence="2 3" key="1">
    <citation type="submission" date="2023-07" db="EMBL/GenBank/DDBJ databases">
        <title>Sorghum-associated microbial communities from plants grown in Nebraska, USA.</title>
        <authorList>
            <person name="Schachtman D."/>
        </authorList>
    </citation>
    <scope>NUCLEOTIDE SEQUENCE [LARGE SCALE GENOMIC DNA]</scope>
    <source>
        <strain evidence="2 3">3262</strain>
    </source>
</reference>
<dbReference type="RefSeq" id="WP_310099689.1">
    <property type="nucleotide sequence ID" value="NZ_JAVDUU010000004.1"/>
</dbReference>
<evidence type="ECO:0000313" key="2">
    <source>
        <dbReference type="EMBL" id="MDR6944147.1"/>
    </source>
</evidence>
<dbReference type="Proteomes" id="UP001247620">
    <property type="component" value="Unassembled WGS sequence"/>
</dbReference>
<protein>
    <submittedName>
        <fullName evidence="2">Uncharacterized protein</fullName>
    </submittedName>
</protein>
<feature type="transmembrane region" description="Helical" evidence="1">
    <location>
        <begin position="7"/>
        <end position="28"/>
    </location>
</feature>
<feature type="transmembrane region" description="Helical" evidence="1">
    <location>
        <begin position="40"/>
        <end position="63"/>
    </location>
</feature>
<keyword evidence="1" id="KW-1133">Transmembrane helix</keyword>
<keyword evidence="1" id="KW-0472">Membrane</keyword>
<evidence type="ECO:0000313" key="3">
    <source>
        <dbReference type="Proteomes" id="UP001247620"/>
    </source>
</evidence>
<sequence length="326" mass="37533">MKRGFSIFWMLYMLFFAIPFPMLLYYNIKSEEPLDIEGSNPWLSLGLVALSMVFWIILLAGYYRKWVLQVFSAKRNMERLKKNGVRREARILESVNLTKPNAAYNTYELSLSFKNLANTEIIQKAGINDMKPYERRFEVGKRVGLLIDKEMKHIPYFIFENSEGSIRKGVIALINLGWLTLLTVVVGYYIYSYQTESEGMGWRFMSFGHPLIICPAVLLFYRVLLGFINSKLSGVPDNAPLIKFKGIRTTAKQIAANLTGTYINAQPMVNFELEFVDHQNHTHRASIKKIVSLLDLDSIKQTTADIFYLQEDPRKIAFAADLNHIS</sequence>
<evidence type="ECO:0000256" key="1">
    <source>
        <dbReference type="SAM" id="Phobius"/>
    </source>
</evidence>
<name>A0ABU1TFM4_9SPHI</name>
<keyword evidence="1" id="KW-0812">Transmembrane</keyword>
<accession>A0ABU1TFM4</accession>
<feature type="transmembrane region" description="Helical" evidence="1">
    <location>
        <begin position="203"/>
        <end position="224"/>
    </location>
</feature>
<keyword evidence="3" id="KW-1185">Reference proteome</keyword>
<feature type="transmembrane region" description="Helical" evidence="1">
    <location>
        <begin position="170"/>
        <end position="191"/>
    </location>
</feature>
<organism evidence="2 3">
    <name type="scientific">Mucilaginibacter pocheonensis</name>
    <dbReference type="NCBI Taxonomy" id="398050"/>
    <lineage>
        <taxon>Bacteria</taxon>
        <taxon>Pseudomonadati</taxon>
        <taxon>Bacteroidota</taxon>
        <taxon>Sphingobacteriia</taxon>
        <taxon>Sphingobacteriales</taxon>
        <taxon>Sphingobacteriaceae</taxon>
        <taxon>Mucilaginibacter</taxon>
    </lineage>
</organism>
<dbReference type="EMBL" id="JAVDUU010000004">
    <property type="protein sequence ID" value="MDR6944147.1"/>
    <property type="molecule type" value="Genomic_DNA"/>
</dbReference>
<comment type="caution">
    <text evidence="2">The sequence shown here is derived from an EMBL/GenBank/DDBJ whole genome shotgun (WGS) entry which is preliminary data.</text>
</comment>